<dbReference type="SUPFAM" id="SSF51735">
    <property type="entry name" value="NAD(P)-binding Rossmann-fold domains"/>
    <property type="match status" value="1"/>
</dbReference>
<evidence type="ECO:0000256" key="2">
    <source>
        <dbReference type="ARBA" id="ARBA00022857"/>
    </source>
</evidence>
<evidence type="ECO:0000256" key="3">
    <source>
        <dbReference type="ARBA" id="ARBA00023002"/>
    </source>
</evidence>
<protein>
    <submittedName>
        <fullName evidence="5">SDR family NAD(P)-dependent oxidoreductase</fullName>
    </submittedName>
</protein>
<dbReference type="Gene3D" id="3.40.50.720">
    <property type="entry name" value="NAD(P)-binding Rossmann-like Domain"/>
    <property type="match status" value="1"/>
</dbReference>
<dbReference type="Proteomes" id="UP001143304">
    <property type="component" value="Unassembled WGS sequence"/>
</dbReference>
<organism evidence="5 6">
    <name type="scientific">Candidatus Marimicrobium litorale</name>
    <dbReference type="NCBI Taxonomy" id="2518991"/>
    <lineage>
        <taxon>Bacteria</taxon>
        <taxon>Pseudomonadati</taxon>
        <taxon>Pseudomonadota</taxon>
        <taxon>Gammaproteobacteria</taxon>
        <taxon>Cellvibrionales</taxon>
        <taxon>Halieaceae</taxon>
        <taxon>Marimicrobium</taxon>
    </lineage>
</organism>
<keyword evidence="3" id="KW-0560">Oxidoreductase</keyword>
<comment type="caution">
    <text evidence="5">The sequence shown here is derived from an EMBL/GenBank/DDBJ whole genome shotgun (WGS) entry which is preliminary data.</text>
</comment>
<gene>
    <name evidence="5" type="ORF">EYC82_14385</name>
</gene>
<proteinExistence type="inferred from homology"/>
<dbReference type="PANTHER" id="PTHR43963:SF6">
    <property type="entry name" value="CHAIN DEHYDROGENASE FAMILY PROTEIN, PUTATIVE (AFU_ORTHOLOGUE AFUA_3G15350)-RELATED"/>
    <property type="match status" value="1"/>
</dbReference>
<dbReference type="PRINTS" id="PR00080">
    <property type="entry name" value="SDRFAMILY"/>
</dbReference>
<accession>A0ABT3T8F3</accession>
<name>A0ABT3T8F3_9GAMM</name>
<evidence type="ECO:0000313" key="5">
    <source>
        <dbReference type="EMBL" id="MCX2978551.1"/>
    </source>
</evidence>
<dbReference type="EMBL" id="SHNO01000001">
    <property type="protein sequence ID" value="MCX2978551.1"/>
    <property type="molecule type" value="Genomic_DNA"/>
</dbReference>
<reference evidence="5" key="1">
    <citation type="submission" date="2019-02" db="EMBL/GenBank/DDBJ databases">
        <authorList>
            <person name="Li S.-H."/>
        </authorList>
    </citation>
    <scope>NUCLEOTIDE SEQUENCE</scope>
    <source>
        <strain evidence="5">IMCC11814</strain>
    </source>
</reference>
<keyword evidence="6" id="KW-1185">Reference proteome</keyword>
<evidence type="ECO:0000313" key="6">
    <source>
        <dbReference type="Proteomes" id="UP001143304"/>
    </source>
</evidence>
<dbReference type="Pfam" id="PF00106">
    <property type="entry name" value="adh_short"/>
    <property type="match status" value="1"/>
</dbReference>
<evidence type="ECO:0000256" key="1">
    <source>
        <dbReference type="ARBA" id="ARBA00006484"/>
    </source>
</evidence>
<comment type="similarity">
    <text evidence="1 4">Belongs to the short-chain dehydrogenases/reductases (SDR) family.</text>
</comment>
<keyword evidence="2" id="KW-0521">NADP</keyword>
<sequence>MKRILITGANKGIGFATVEAALDHHDDTAIILGVRDIERGQAAIDTLCEHHPTRASRLELLQVDVADDQSVVRARDTLATRHGTDPSPLFGLVNNAGIGLGSNDMEAVVNTNTIGVKRICDAFIPLVESAGRVVTISSASGPKFVSLCSEKMRVFFQDASVNWDEIEKLLRSVVSRPQDARHFQSLGLGAINAYGLSKACVSLYTMLLARENPDLFINACTPGYIETDLTRPQAKASGASPADLGMKPPEHGTVPILFLLFGMPPASGHYYGSDAKRSPLHFYRAPGDPEYRGP</sequence>
<evidence type="ECO:0000256" key="4">
    <source>
        <dbReference type="RuleBase" id="RU000363"/>
    </source>
</evidence>
<dbReference type="PRINTS" id="PR00081">
    <property type="entry name" value="GDHRDH"/>
</dbReference>
<dbReference type="InterPro" id="IPR036291">
    <property type="entry name" value="NAD(P)-bd_dom_sf"/>
</dbReference>
<dbReference type="PANTHER" id="PTHR43963">
    <property type="entry name" value="CARBONYL REDUCTASE 1-RELATED"/>
    <property type="match status" value="1"/>
</dbReference>
<dbReference type="RefSeq" id="WP_279250248.1">
    <property type="nucleotide sequence ID" value="NZ_SHNO01000001.1"/>
</dbReference>
<dbReference type="InterPro" id="IPR002347">
    <property type="entry name" value="SDR_fam"/>
</dbReference>